<keyword evidence="9" id="KW-0808">Transferase</keyword>
<keyword evidence="5" id="KW-0288">FMN</keyword>
<sequence length="315" mass="33287">MPRDRDLPRWLMAALMRQAPRLGRGIAQARVHWAARLGSPPVRAGRPAGGDGDPPAPVKAMGLAFPNPLGIAAGFDRRGRLGRRAAALGFGCIEIGSWSPHAGAALCHPPSAGDAVLGINVALGPRTSTTHALDDLLAGLREAWRHADYVAVNLGSPQAAALLCPSRLGELQRLLGSLKGEQRRLADCSGNWVPLAIKLRMEREATAPPPIVKHLEALGFEGLILACDAGPPATLQRYADWRLPERQRQACHQVAQAAMLLDGRLPLISVGGIATAEHVTARLDAGAMLVQLHDALVYEGPWVARALGNAAPGRA</sequence>
<comment type="cofactor">
    <cofactor evidence="1">
        <name>FMN</name>
        <dbReference type="ChEBI" id="CHEBI:58210"/>
    </cofactor>
</comment>
<dbReference type="Proteomes" id="UP000671845">
    <property type="component" value="Chromosome"/>
</dbReference>
<evidence type="ECO:0000313" key="9">
    <source>
        <dbReference type="EMBL" id="QTP60175.1"/>
    </source>
</evidence>
<dbReference type="SUPFAM" id="SSF51395">
    <property type="entry name" value="FMN-linked oxidoreductases"/>
    <property type="match status" value="1"/>
</dbReference>
<dbReference type="InterPro" id="IPR050074">
    <property type="entry name" value="DHO_dehydrogenase"/>
</dbReference>
<keyword evidence="9" id="KW-0032">Aminotransferase</keyword>
<comment type="pathway">
    <text evidence="3">Pyrimidine metabolism; UMP biosynthesis via de novo pathway.</text>
</comment>
<evidence type="ECO:0000256" key="5">
    <source>
        <dbReference type="ARBA" id="ARBA00022643"/>
    </source>
</evidence>
<dbReference type="Pfam" id="PF01180">
    <property type="entry name" value="DHO_dh"/>
    <property type="match status" value="1"/>
</dbReference>
<dbReference type="Gene3D" id="3.20.20.70">
    <property type="entry name" value="Aldolase class I"/>
    <property type="match status" value="2"/>
</dbReference>
<dbReference type="InterPro" id="IPR013785">
    <property type="entry name" value="Aldolase_TIM"/>
</dbReference>
<proteinExistence type="predicted"/>
<evidence type="ECO:0000256" key="7">
    <source>
        <dbReference type="ARBA" id="ARBA00023002"/>
    </source>
</evidence>
<reference evidence="9 10" key="1">
    <citation type="journal article" date="2021" name="Front. Microbiol.">
        <title>Aerobic Denitrification and Heterotrophic Sulfur Oxidation in the Genus Halomonas Revealed by Six Novel Species Characterizations and Genome-Based Analysis.</title>
        <authorList>
            <person name="Wang L."/>
            <person name="Shao Z."/>
        </authorList>
    </citation>
    <scope>NUCLEOTIDE SEQUENCE [LARGE SCALE GENOMIC DNA]</scope>
    <source>
        <strain evidence="9 10">MCCC 1A13718</strain>
    </source>
</reference>
<evidence type="ECO:0000256" key="2">
    <source>
        <dbReference type="ARBA" id="ARBA00003125"/>
    </source>
</evidence>
<dbReference type="PANTHER" id="PTHR48109:SF4">
    <property type="entry name" value="DIHYDROOROTATE DEHYDROGENASE (QUINONE), MITOCHONDRIAL"/>
    <property type="match status" value="1"/>
</dbReference>
<accession>A0ABX7WIH6</accession>
<evidence type="ECO:0000256" key="3">
    <source>
        <dbReference type="ARBA" id="ARBA00004725"/>
    </source>
</evidence>
<evidence type="ECO:0000256" key="4">
    <source>
        <dbReference type="ARBA" id="ARBA00022630"/>
    </source>
</evidence>
<dbReference type="InterPro" id="IPR005720">
    <property type="entry name" value="Dihydroorotate_DH_cat"/>
</dbReference>
<evidence type="ECO:0000256" key="6">
    <source>
        <dbReference type="ARBA" id="ARBA00022975"/>
    </source>
</evidence>
<comment type="function">
    <text evidence="2">Catalyzes the conversion of dihydroorotate to orotate with quinone as electron acceptor.</text>
</comment>
<name>A0ABX7WIH6_9GAMM</name>
<dbReference type="PIRSF" id="PIRSF000164">
    <property type="entry name" value="DHO_oxidase"/>
    <property type="match status" value="1"/>
</dbReference>
<gene>
    <name evidence="9" type="ORF">HNO53_16540</name>
</gene>
<evidence type="ECO:0000256" key="1">
    <source>
        <dbReference type="ARBA" id="ARBA00001917"/>
    </source>
</evidence>
<dbReference type="InterPro" id="IPR012135">
    <property type="entry name" value="Dihydroorotate_DH_1_2"/>
</dbReference>
<dbReference type="GO" id="GO:0008483">
    <property type="term" value="F:transaminase activity"/>
    <property type="evidence" value="ECO:0007669"/>
    <property type="project" value="UniProtKB-KW"/>
</dbReference>
<dbReference type="InterPro" id="IPR001295">
    <property type="entry name" value="Dihydroorotate_DH_CS"/>
</dbReference>
<dbReference type="PANTHER" id="PTHR48109">
    <property type="entry name" value="DIHYDROOROTATE DEHYDROGENASE (QUINONE), MITOCHONDRIAL-RELATED"/>
    <property type="match status" value="1"/>
</dbReference>
<evidence type="ECO:0000259" key="8">
    <source>
        <dbReference type="Pfam" id="PF01180"/>
    </source>
</evidence>
<keyword evidence="10" id="KW-1185">Reference proteome</keyword>
<keyword evidence="4" id="KW-0285">Flavoprotein</keyword>
<feature type="domain" description="Dihydroorotate dehydrogenase catalytic" evidence="8">
    <location>
        <begin position="249"/>
        <end position="306"/>
    </location>
</feature>
<keyword evidence="7" id="KW-0560">Oxidoreductase</keyword>
<organism evidence="9 10">
    <name type="scientific">Halomonas sulfidivorans</name>
    <dbReference type="NCBI Taxonomy" id="2733488"/>
    <lineage>
        <taxon>Bacteria</taxon>
        <taxon>Pseudomonadati</taxon>
        <taxon>Pseudomonadota</taxon>
        <taxon>Gammaproteobacteria</taxon>
        <taxon>Oceanospirillales</taxon>
        <taxon>Halomonadaceae</taxon>
        <taxon>Halomonas</taxon>
    </lineage>
</organism>
<dbReference type="PROSITE" id="PS00912">
    <property type="entry name" value="DHODEHASE_2"/>
    <property type="match status" value="1"/>
</dbReference>
<evidence type="ECO:0000313" key="10">
    <source>
        <dbReference type="Proteomes" id="UP000671845"/>
    </source>
</evidence>
<protein>
    <submittedName>
        <fullName evidence="9">Phosphoserine aminotransferase</fullName>
    </submittedName>
</protein>
<dbReference type="RefSeq" id="WP_209473689.1">
    <property type="nucleotide sequence ID" value="NZ_CP053383.1"/>
</dbReference>
<keyword evidence="6" id="KW-0665">Pyrimidine biosynthesis</keyword>
<dbReference type="EMBL" id="CP053383">
    <property type="protein sequence ID" value="QTP60175.1"/>
    <property type="molecule type" value="Genomic_DNA"/>
</dbReference>